<protein>
    <recommendedName>
        <fullName evidence="5">Cilia and flagella associated protein 70</fullName>
    </recommendedName>
</protein>
<accession>A0A3Q1G384</accession>
<dbReference type="GO" id="GO:0070062">
    <property type="term" value="C:extracellular exosome"/>
    <property type="evidence" value="ECO:0007669"/>
    <property type="project" value="TreeGrafter"/>
</dbReference>
<dbReference type="InterPro" id="IPR052628">
    <property type="entry name" value="CFAP70"/>
</dbReference>
<dbReference type="Proteomes" id="UP000257200">
    <property type="component" value="Unplaced"/>
</dbReference>
<dbReference type="Gene3D" id="1.25.40.10">
    <property type="entry name" value="Tetratricopeptide repeat domain"/>
    <property type="match status" value="1"/>
</dbReference>
<reference evidence="3" key="1">
    <citation type="submission" date="2025-08" db="UniProtKB">
        <authorList>
            <consortium name="Ensembl"/>
        </authorList>
    </citation>
    <scope>IDENTIFICATION</scope>
</reference>
<evidence type="ECO:0000256" key="1">
    <source>
        <dbReference type="ARBA" id="ARBA00022737"/>
    </source>
</evidence>
<dbReference type="InterPro" id="IPR011990">
    <property type="entry name" value="TPR-like_helical_dom_sf"/>
</dbReference>
<dbReference type="GO" id="GO:0060271">
    <property type="term" value="P:cilium assembly"/>
    <property type="evidence" value="ECO:0007669"/>
    <property type="project" value="TreeGrafter"/>
</dbReference>
<keyword evidence="1" id="KW-0677">Repeat</keyword>
<proteinExistence type="predicted"/>
<dbReference type="InterPro" id="IPR019734">
    <property type="entry name" value="TPR_rpt"/>
</dbReference>
<dbReference type="PANTHER" id="PTHR44314">
    <property type="entry name" value="CILIA- AND FLAGELLA-ASSOCIATED PROTEIN 70"/>
    <property type="match status" value="1"/>
</dbReference>
<dbReference type="GeneTree" id="ENSGT00390000013319"/>
<evidence type="ECO:0000256" key="2">
    <source>
        <dbReference type="ARBA" id="ARBA00022803"/>
    </source>
</evidence>
<dbReference type="SMART" id="SM00028">
    <property type="entry name" value="TPR"/>
    <property type="match status" value="3"/>
</dbReference>
<dbReference type="GO" id="GO:0003341">
    <property type="term" value="P:cilium movement"/>
    <property type="evidence" value="ECO:0007669"/>
    <property type="project" value="TreeGrafter"/>
</dbReference>
<keyword evidence="2" id="KW-0802">TPR repeat</keyword>
<organism evidence="3 4">
    <name type="scientific">Acanthochromis polyacanthus</name>
    <name type="common">spiny chromis</name>
    <dbReference type="NCBI Taxonomy" id="80966"/>
    <lineage>
        <taxon>Eukaryota</taxon>
        <taxon>Metazoa</taxon>
        <taxon>Chordata</taxon>
        <taxon>Craniata</taxon>
        <taxon>Vertebrata</taxon>
        <taxon>Euteleostomi</taxon>
        <taxon>Actinopterygii</taxon>
        <taxon>Neopterygii</taxon>
        <taxon>Teleostei</taxon>
        <taxon>Neoteleostei</taxon>
        <taxon>Acanthomorphata</taxon>
        <taxon>Ovalentaria</taxon>
        <taxon>Pomacentridae</taxon>
        <taxon>Acanthochromis</taxon>
    </lineage>
</organism>
<dbReference type="SUPFAM" id="SSF48452">
    <property type="entry name" value="TPR-like"/>
    <property type="match status" value="1"/>
</dbReference>
<keyword evidence="4" id="KW-1185">Reference proteome</keyword>
<dbReference type="STRING" id="80966.ENSAPOP00000023334"/>
<sequence>SFLTLGIEGALLGESDRKQVDPAEQHVNYDFTCSFPCLNDAEALIQLSFLPALFHVLSVTVMEVLPEQKKGEVKTAPLGQAVVDLLPLLKGQSSFYSTVPINPTSAKESSTNYSHKPSLDVSVSVSEPLLPEAEVSASNLLKVTMETAFSVPEAWMRPSGPNPCTYAAALELPLTEAAVWILNGHCHYLQGAFSDAQQSYEWSLTFLQQPSDVHIVLLRLGSIYLLKKEFGKAKVVYLQACERSPSCLTWLGLGIACYRLQELSLAEEALTEANHLDNQNPEVWAHLSLLCLRVSDGNYSFTFRLLMIKALQV</sequence>
<dbReference type="PANTHER" id="PTHR44314:SF1">
    <property type="entry name" value="CILIA- AND FLAGELLA-ASSOCIATED PROTEIN 70"/>
    <property type="match status" value="1"/>
</dbReference>
<evidence type="ECO:0008006" key="5">
    <source>
        <dbReference type="Google" id="ProtNLM"/>
    </source>
</evidence>
<evidence type="ECO:0000313" key="3">
    <source>
        <dbReference type="Ensembl" id="ENSAPOP00000023334.1"/>
    </source>
</evidence>
<dbReference type="InParanoid" id="A0A3Q1G384"/>
<evidence type="ECO:0000313" key="4">
    <source>
        <dbReference type="Proteomes" id="UP000257200"/>
    </source>
</evidence>
<dbReference type="GO" id="GO:0031514">
    <property type="term" value="C:motile cilium"/>
    <property type="evidence" value="ECO:0007669"/>
    <property type="project" value="TreeGrafter"/>
</dbReference>
<dbReference type="Ensembl" id="ENSAPOT00000011541.1">
    <property type="protein sequence ID" value="ENSAPOP00000023334.1"/>
    <property type="gene ID" value="ENSAPOG00000005086.1"/>
</dbReference>
<reference evidence="3" key="2">
    <citation type="submission" date="2025-09" db="UniProtKB">
        <authorList>
            <consortium name="Ensembl"/>
        </authorList>
    </citation>
    <scope>IDENTIFICATION</scope>
</reference>
<name>A0A3Q1G384_9TELE</name>
<dbReference type="AlphaFoldDB" id="A0A3Q1G384"/>